<evidence type="ECO:0000256" key="4">
    <source>
        <dbReference type="ARBA" id="ARBA00022475"/>
    </source>
</evidence>
<dbReference type="Pfam" id="PF02518">
    <property type="entry name" value="HATPase_c"/>
    <property type="match status" value="1"/>
</dbReference>
<dbReference type="Gene3D" id="3.30.565.10">
    <property type="entry name" value="Histidine kinase-like ATPase, C-terminal domain"/>
    <property type="match status" value="1"/>
</dbReference>
<dbReference type="PROSITE" id="PS50110">
    <property type="entry name" value="RESPONSE_REGULATORY"/>
    <property type="match status" value="1"/>
</dbReference>
<evidence type="ECO:0000259" key="13">
    <source>
        <dbReference type="PROSITE" id="PS50109"/>
    </source>
</evidence>
<evidence type="ECO:0000256" key="6">
    <source>
        <dbReference type="ARBA" id="ARBA00022679"/>
    </source>
</evidence>
<name>A0A0G1Y4H6_9BACT</name>
<gene>
    <name evidence="15" type="ORF">UY86_C0001G0069</name>
</gene>
<evidence type="ECO:0000259" key="14">
    <source>
        <dbReference type="PROSITE" id="PS50110"/>
    </source>
</evidence>
<proteinExistence type="predicted"/>
<organism evidence="15 16">
    <name type="scientific">Candidatus Adlerbacteria bacterium GW2011_GWB1_54_7</name>
    <dbReference type="NCBI Taxonomy" id="1618607"/>
    <lineage>
        <taxon>Bacteria</taxon>
        <taxon>Candidatus Adleribacteriota</taxon>
    </lineage>
</organism>
<dbReference type="FunFam" id="3.30.565.10:FF:000006">
    <property type="entry name" value="Sensor histidine kinase WalK"/>
    <property type="match status" value="1"/>
</dbReference>
<feature type="domain" description="Histidine kinase" evidence="13">
    <location>
        <begin position="338"/>
        <end position="553"/>
    </location>
</feature>
<comment type="subcellular location">
    <subcellularLocation>
        <location evidence="2">Cell membrane</location>
        <topology evidence="2">Multi-pass membrane protein</topology>
    </subcellularLocation>
</comment>
<dbReference type="EC" id="2.7.13.3" evidence="3"/>
<dbReference type="SMART" id="SM00387">
    <property type="entry name" value="HATPase_c"/>
    <property type="match status" value="1"/>
</dbReference>
<dbReference type="InterPro" id="IPR004358">
    <property type="entry name" value="Sig_transdc_His_kin-like_C"/>
</dbReference>
<sequence length="700" mass="76653">MLLFSPNDKRFAAMDALISPEARAYILKLLAVGASYALLTYFSLYLIPPEGGASLIWPPAALALAVLTLYGISLWPVIALSFFLVLLGRDLPTPLAAGIAFGNTLEAAAGAYLLTNWFKFDPMLERLRDTASLIGAAVISAFIGASIVAGSVEVFSGGAMVPLWRELWIGHAVSMLSFGSFFLRWLYQPFFVKTTRQIAEGVVIFGSIAALTFLIYWTPYGYLGGVSLIFFLVIPFIWAALRTGPHGTTLALLLMAVIAPFGALYGSNALSQDTAATQTFLLEQVLIGTLSIMFLIFTSIMEERKRSERVLGDHVKRLEEALEKIRGEDQAKTEFLAILAHELRNPLSPILSSLELMKRGGIKDAHQKHISAIASHVHIMARLLDDLLDMSRVSQKKFKLQKEPVELQKVIQLSLESTEGYISDRKHKVTVSMPEEPLWVLADPVRLEQIFVNLLHNAGKYTEPGGRIEVKVNPKDGEIKISVKDTGLGIPKGILPYIFDTVRKGGMSRRPGGLGIGLSLAKRFSELHEGTIEARSEGAGKGSEFIVTLPRRAPVQLALSQTRKGTRRSRFYEHKKATVSYRVLVVDDNESAADGMAELLRADGHQTAVCYDGPEALESVGNFDPHVVVLDIGLPTMDGYEVARAMRGRGSRATLIALTGYGQDSDKQKARESGFDHHLVKPVSVADIEALLAEIEIKAQ</sequence>
<feature type="transmembrane region" description="Helical" evidence="12">
    <location>
        <begin position="248"/>
        <end position="267"/>
    </location>
</feature>
<feature type="transmembrane region" description="Helical" evidence="12">
    <location>
        <begin position="198"/>
        <end position="216"/>
    </location>
</feature>
<dbReference type="EMBL" id="LCRR01000001">
    <property type="protein sequence ID" value="KKW38096.1"/>
    <property type="molecule type" value="Genomic_DNA"/>
</dbReference>
<dbReference type="Proteomes" id="UP000033852">
    <property type="component" value="Unassembled WGS sequence"/>
</dbReference>
<dbReference type="InterPro" id="IPR003661">
    <property type="entry name" value="HisK_dim/P_dom"/>
</dbReference>
<feature type="modified residue" description="4-aspartylphosphate" evidence="11">
    <location>
        <position position="631"/>
    </location>
</feature>
<dbReference type="Gene3D" id="3.40.50.2300">
    <property type="match status" value="1"/>
</dbReference>
<dbReference type="CDD" id="cd00082">
    <property type="entry name" value="HisKA"/>
    <property type="match status" value="1"/>
</dbReference>
<comment type="catalytic activity">
    <reaction evidence="1">
        <text>ATP + protein L-histidine = ADP + protein N-phospho-L-histidine.</text>
        <dbReference type="EC" id="2.7.13.3"/>
    </reaction>
</comment>
<feature type="transmembrane region" description="Helical" evidence="12">
    <location>
        <begin position="279"/>
        <end position="300"/>
    </location>
</feature>
<dbReference type="InterPro" id="IPR001789">
    <property type="entry name" value="Sig_transdc_resp-reg_receiver"/>
</dbReference>
<dbReference type="GO" id="GO:0005886">
    <property type="term" value="C:plasma membrane"/>
    <property type="evidence" value="ECO:0007669"/>
    <property type="project" value="UniProtKB-SubCell"/>
</dbReference>
<keyword evidence="7 12" id="KW-0812">Transmembrane</keyword>
<dbReference type="PANTHER" id="PTHR43547">
    <property type="entry name" value="TWO-COMPONENT HISTIDINE KINASE"/>
    <property type="match status" value="1"/>
</dbReference>
<accession>A0A0G1Y4H6</accession>
<evidence type="ECO:0000256" key="2">
    <source>
        <dbReference type="ARBA" id="ARBA00004651"/>
    </source>
</evidence>
<evidence type="ECO:0000313" key="15">
    <source>
        <dbReference type="EMBL" id="KKW38096.1"/>
    </source>
</evidence>
<dbReference type="InterPro" id="IPR011006">
    <property type="entry name" value="CheY-like_superfamily"/>
</dbReference>
<evidence type="ECO:0000256" key="12">
    <source>
        <dbReference type="SAM" id="Phobius"/>
    </source>
</evidence>
<dbReference type="PRINTS" id="PR00344">
    <property type="entry name" value="BCTRLSENSOR"/>
</dbReference>
<evidence type="ECO:0000256" key="9">
    <source>
        <dbReference type="ARBA" id="ARBA00022989"/>
    </source>
</evidence>
<dbReference type="AlphaFoldDB" id="A0A0G1Y4H6"/>
<keyword evidence="9 12" id="KW-1133">Transmembrane helix</keyword>
<dbReference type="InterPro" id="IPR036097">
    <property type="entry name" value="HisK_dim/P_sf"/>
</dbReference>
<dbReference type="SUPFAM" id="SSF47384">
    <property type="entry name" value="Homodimeric domain of signal transducing histidine kinase"/>
    <property type="match status" value="1"/>
</dbReference>
<evidence type="ECO:0000256" key="1">
    <source>
        <dbReference type="ARBA" id="ARBA00000085"/>
    </source>
</evidence>
<dbReference type="PANTHER" id="PTHR43547:SF2">
    <property type="entry name" value="HYBRID SIGNAL TRANSDUCTION HISTIDINE KINASE C"/>
    <property type="match status" value="1"/>
</dbReference>
<comment type="caution">
    <text evidence="15">The sequence shown here is derived from an EMBL/GenBank/DDBJ whole genome shotgun (WGS) entry which is preliminary data.</text>
</comment>
<dbReference type="Pfam" id="PF00512">
    <property type="entry name" value="HisKA"/>
    <property type="match status" value="1"/>
</dbReference>
<dbReference type="SMART" id="SM00448">
    <property type="entry name" value="REC"/>
    <property type="match status" value="1"/>
</dbReference>
<dbReference type="InterPro" id="IPR007895">
    <property type="entry name" value="MASE1"/>
</dbReference>
<feature type="transmembrane region" description="Helical" evidence="12">
    <location>
        <begin position="130"/>
        <end position="148"/>
    </location>
</feature>
<evidence type="ECO:0000313" key="16">
    <source>
        <dbReference type="Proteomes" id="UP000033852"/>
    </source>
</evidence>
<keyword evidence="5 11" id="KW-0597">Phosphoprotein</keyword>
<keyword evidence="4" id="KW-1003">Cell membrane</keyword>
<keyword evidence="8 15" id="KW-0418">Kinase</keyword>
<evidence type="ECO:0000256" key="8">
    <source>
        <dbReference type="ARBA" id="ARBA00022777"/>
    </source>
</evidence>
<feature type="transmembrane region" description="Helical" evidence="12">
    <location>
        <begin position="25"/>
        <end position="47"/>
    </location>
</feature>
<dbReference type="SMART" id="SM00388">
    <property type="entry name" value="HisKA"/>
    <property type="match status" value="1"/>
</dbReference>
<feature type="domain" description="Response regulatory" evidence="14">
    <location>
        <begin position="582"/>
        <end position="696"/>
    </location>
</feature>
<dbReference type="Pfam" id="PF00072">
    <property type="entry name" value="Response_reg"/>
    <property type="match status" value="1"/>
</dbReference>
<keyword evidence="10 12" id="KW-0472">Membrane</keyword>
<dbReference type="Pfam" id="PF05231">
    <property type="entry name" value="MASE1"/>
    <property type="match status" value="1"/>
</dbReference>
<dbReference type="PROSITE" id="PS50109">
    <property type="entry name" value="HIS_KIN"/>
    <property type="match status" value="1"/>
</dbReference>
<feature type="transmembrane region" description="Helical" evidence="12">
    <location>
        <begin position="59"/>
        <end position="83"/>
    </location>
</feature>
<feature type="transmembrane region" description="Helical" evidence="12">
    <location>
        <begin position="168"/>
        <end position="186"/>
    </location>
</feature>
<evidence type="ECO:0000256" key="7">
    <source>
        <dbReference type="ARBA" id="ARBA00022692"/>
    </source>
</evidence>
<keyword evidence="6" id="KW-0808">Transferase</keyword>
<dbReference type="Gene3D" id="1.10.287.130">
    <property type="match status" value="1"/>
</dbReference>
<evidence type="ECO:0000256" key="3">
    <source>
        <dbReference type="ARBA" id="ARBA00012438"/>
    </source>
</evidence>
<dbReference type="InterPro" id="IPR036890">
    <property type="entry name" value="HATPase_C_sf"/>
</dbReference>
<feature type="transmembrane region" description="Helical" evidence="12">
    <location>
        <begin position="95"/>
        <end position="118"/>
    </location>
</feature>
<dbReference type="InterPro" id="IPR005467">
    <property type="entry name" value="His_kinase_dom"/>
</dbReference>
<dbReference type="CDD" id="cd17580">
    <property type="entry name" value="REC_2_DhkD-like"/>
    <property type="match status" value="1"/>
</dbReference>
<evidence type="ECO:0000256" key="11">
    <source>
        <dbReference type="PROSITE-ProRule" id="PRU00169"/>
    </source>
</evidence>
<feature type="transmembrane region" description="Helical" evidence="12">
    <location>
        <begin position="222"/>
        <end position="241"/>
    </location>
</feature>
<dbReference type="STRING" id="1618607.UY86_C0001G0069"/>
<dbReference type="GO" id="GO:0000155">
    <property type="term" value="F:phosphorelay sensor kinase activity"/>
    <property type="evidence" value="ECO:0007669"/>
    <property type="project" value="InterPro"/>
</dbReference>
<dbReference type="SUPFAM" id="SSF52172">
    <property type="entry name" value="CheY-like"/>
    <property type="match status" value="1"/>
</dbReference>
<evidence type="ECO:0000256" key="10">
    <source>
        <dbReference type="ARBA" id="ARBA00023136"/>
    </source>
</evidence>
<evidence type="ECO:0000256" key="5">
    <source>
        <dbReference type="ARBA" id="ARBA00022553"/>
    </source>
</evidence>
<reference evidence="15 16" key="1">
    <citation type="journal article" date="2015" name="Nature">
        <title>rRNA introns, odd ribosomes, and small enigmatic genomes across a large radiation of phyla.</title>
        <authorList>
            <person name="Brown C.T."/>
            <person name="Hug L.A."/>
            <person name="Thomas B.C."/>
            <person name="Sharon I."/>
            <person name="Castelle C.J."/>
            <person name="Singh A."/>
            <person name="Wilkins M.J."/>
            <person name="Williams K.H."/>
            <person name="Banfield J.F."/>
        </authorList>
    </citation>
    <scope>NUCLEOTIDE SEQUENCE [LARGE SCALE GENOMIC DNA]</scope>
</reference>
<protein>
    <recommendedName>
        <fullName evidence="3">histidine kinase</fullName>
        <ecNumber evidence="3">2.7.13.3</ecNumber>
    </recommendedName>
</protein>
<dbReference type="PATRIC" id="fig|1618607.3.peg.71"/>
<dbReference type="InterPro" id="IPR003594">
    <property type="entry name" value="HATPase_dom"/>
</dbReference>
<dbReference type="SUPFAM" id="SSF55874">
    <property type="entry name" value="ATPase domain of HSP90 chaperone/DNA topoisomerase II/histidine kinase"/>
    <property type="match status" value="1"/>
</dbReference>